<dbReference type="Pfam" id="PF07725">
    <property type="entry name" value="LRR_3"/>
    <property type="match status" value="1"/>
</dbReference>
<keyword evidence="2" id="KW-0433">Leucine-rich repeat</keyword>
<dbReference type="PANTHER" id="PTHR11017:SF572">
    <property type="entry name" value="TIR DOMAIN-CONTAINING PROTEIN"/>
    <property type="match status" value="1"/>
</dbReference>
<dbReference type="SUPFAM" id="SSF52200">
    <property type="entry name" value="Toll/Interleukin receptor TIR domain"/>
    <property type="match status" value="1"/>
</dbReference>
<comment type="catalytic activity">
    <reaction evidence="7">
        <text>NAD(+) + H2O = ADP-D-ribose + nicotinamide + H(+)</text>
        <dbReference type="Rhea" id="RHEA:16301"/>
        <dbReference type="ChEBI" id="CHEBI:15377"/>
        <dbReference type="ChEBI" id="CHEBI:15378"/>
        <dbReference type="ChEBI" id="CHEBI:17154"/>
        <dbReference type="ChEBI" id="CHEBI:57540"/>
        <dbReference type="ChEBI" id="CHEBI:57967"/>
        <dbReference type="EC" id="3.2.2.6"/>
    </reaction>
    <physiologicalReaction direction="left-to-right" evidence="7">
        <dbReference type="Rhea" id="RHEA:16302"/>
    </physiologicalReaction>
</comment>
<dbReference type="SUPFAM" id="SSF52540">
    <property type="entry name" value="P-loop containing nucleoside triphosphate hydrolases"/>
    <property type="match status" value="1"/>
</dbReference>
<dbReference type="InterPro" id="IPR002182">
    <property type="entry name" value="NB-ARC"/>
</dbReference>
<name>V4NK81_EUTSA</name>
<keyword evidence="4" id="KW-0378">Hydrolase</keyword>
<keyword evidence="6" id="KW-0520">NAD</keyword>
<evidence type="ECO:0000256" key="7">
    <source>
        <dbReference type="ARBA" id="ARBA00047304"/>
    </source>
</evidence>
<dbReference type="FunFam" id="3.40.50.10140:FF:000007">
    <property type="entry name" value="Disease resistance protein (TIR-NBS-LRR class)"/>
    <property type="match status" value="1"/>
</dbReference>
<accession>V4NK81</accession>
<dbReference type="EMBL" id="KI517416">
    <property type="protein sequence ID" value="ESQ46766.1"/>
    <property type="molecule type" value="Genomic_DNA"/>
</dbReference>
<dbReference type="SMART" id="SM00255">
    <property type="entry name" value="TIR"/>
    <property type="match status" value="1"/>
</dbReference>
<feature type="domain" description="TIR" evidence="8">
    <location>
        <begin position="12"/>
        <end position="176"/>
    </location>
</feature>
<dbReference type="SMART" id="SM00382">
    <property type="entry name" value="AAA"/>
    <property type="match status" value="1"/>
</dbReference>
<gene>
    <name evidence="9" type="ORF">EUTSA_v10028092mg</name>
</gene>
<evidence type="ECO:0000259" key="8">
    <source>
        <dbReference type="PROSITE" id="PS50104"/>
    </source>
</evidence>
<dbReference type="PRINTS" id="PR00364">
    <property type="entry name" value="DISEASERSIST"/>
</dbReference>
<dbReference type="InterPro" id="IPR003593">
    <property type="entry name" value="AAA+_ATPase"/>
</dbReference>
<dbReference type="SUPFAM" id="SSF46785">
    <property type="entry name" value="Winged helix' DNA-binding domain"/>
    <property type="match status" value="1"/>
</dbReference>
<dbReference type="InterPro" id="IPR058192">
    <property type="entry name" value="WHD_ROQ1-like"/>
</dbReference>
<keyword evidence="3" id="KW-0677">Repeat</keyword>
<dbReference type="Gene3D" id="1.10.8.430">
    <property type="entry name" value="Helical domain of apoptotic protease-activating factors"/>
    <property type="match status" value="1"/>
</dbReference>
<dbReference type="KEGG" id="eus:EUTSA_v10028092mg"/>
<dbReference type="Pfam" id="PF00931">
    <property type="entry name" value="NB-ARC"/>
    <property type="match status" value="1"/>
</dbReference>
<keyword evidence="5" id="KW-0611">Plant defense</keyword>
<dbReference type="GO" id="GO:0061809">
    <property type="term" value="F:NAD+ nucleosidase activity, cyclic ADP-ribose generating"/>
    <property type="evidence" value="ECO:0007669"/>
    <property type="project" value="UniProtKB-EC"/>
</dbReference>
<dbReference type="AlphaFoldDB" id="V4NK81"/>
<dbReference type="Pfam" id="PF23282">
    <property type="entry name" value="WHD_ROQ1"/>
    <property type="match status" value="1"/>
</dbReference>
<evidence type="ECO:0000256" key="3">
    <source>
        <dbReference type="ARBA" id="ARBA00022737"/>
    </source>
</evidence>
<dbReference type="InterPro" id="IPR036390">
    <property type="entry name" value="WH_DNA-bd_sf"/>
</dbReference>
<dbReference type="OrthoDB" id="1069484at2759"/>
<dbReference type="InterPro" id="IPR032675">
    <property type="entry name" value="LRR_dom_sf"/>
</dbReference>
<dbReference type="Gene3D" id="3.40.50.300">
    <property type="entry name" value="P-loop containing nucleotide triphosphate hydrolases"/>
    <property type="match status" value="1"/>
</dbReference>
<evidence type="ECO:0000313" key="9">
    <source>
        <dbReference type="EMBL" id="ESQ46766.1"/>
    </source>
</evidence>
<dbReference type="STRING" id="72664.V4NK81"/>
<dbReference type="GO" id="GO:0007165">
    <property type="term" value="P:signal transduction"/>
    <property type="evidence" value="ECO:0007669"/>
    <property type="project" value="InterPro"/>
</dbReference>
<keyword evidence="10" id="KW-1185">Reference proteome</keyword>
<dbReference type="Gramene" id="ESQ46766">
    <property type="protein sequence ID" value="ESQ46766"/>
    <property type="gene ID" value="EUTSA_v10028092mg"/>
</dbReference>
<dbReference type="InterPro" id="IPR000157">
    <property type="entry name" value="TIR_dom"/>
</dbReference>
<dbReference type="FunFam" id="1.10.8.430:FF:000002">
    <property type="entry name" value="Disease resistance protein (TIR-NBS-LRR class)"/>
    <property type="match status" value="1"/>
</dbReference>
<dbReference type="OMA" id="ELMFHNC"/>
<protein>
    <recommendedName>
        <fullName evidence="1">ADP-ribosyl cyclase/cyclic ADP-ribose hydrolase</fullName>
        <ecNumber evidence="1">3.2.2.6</ecNumber>
    </recommendedName>
</protein>
<dbReference type="GO" id="GO:0043531">
    <property type="term" value="F:ADP binding"/>
    <property type="evidence" value="ECO:0007669"/>
    <property type="project" value="InterPro"/>
</dbReference>
<dbReference type="InterPro" id="IPR035897">
    <property type="entry name" value="Toll_tir_struct_dom_sf"/>
</dbReference>
<proteinExistence type="predicted"/>
<dbReference type="InterPro" id="IPR042197">
    <property type="entry name" value="Apaf_helical"/>
</dbReference>
<dbReference type="Gene3D" id="3.40.50.10140">
    <property type="entry name" value="Toll/interleukin-1 receptor homology (TIR) domain"/>
    <property type="match status" value="1"/>
</dbReference>
<dbReference type="PANTHER" id="PTHR11017">
    <property type="entry name" value="LEUCINE-RICH REPEAT-CONTAINING PROTEIN"/>
    <property type="match status" value="1"/>
</dbReference>
<organism evidence="9 10">
    <name type="scientific">Eutrema salsugineum</name>
    <name type="common">Saltwater cress</name>
    <name type="synonym">Sisymbrium salsugineum</name>
    <dbReference type="NCBI Taxonomy" id="72664"/>
    <lineage>
        <taxon>Eukaryota</taxon>
        <taxon>Viridiplantae</taxon>
        <taxon>Streptophyta</taxon>
        <taxon>Embryophyta</taxon>
        <taxon>Tracheophyta</taxon>
        <taxon>Spermatophyta</taxon>
        <taxon>Magnoliopsida</taxon>
        <taxon>eudicotyledons</taxon>
        <taxon>Gunneridae</taxon>
        <taxon>Pentapetalae</taxon>
        <taxon>rosids</taxon>
        <taxon>malvids</taxon>
        <taxon>Brassicales</taxon>
        <taxon>Brassicaceae</taxon>
        <taxon>Eutremeae</taxon>
        <taxon>Eutrema</taxon>
    </lineage>
</organism>
<dbReference type="Proteomes" id="UP000030689">
    <property type="component" value="Unassembled WGS sequence"/>
</dbReference>
<evidence type="ECO:0000256" key="4">
    <source>
        <dbReference type="ARBA" id="ARBA00022801"/>
    </source>
</evidence>
<dbReference type="EC" id="3.2.2.6" evidence="1"/>
<dbReference type="eggNOG" id="ENOG502SUNR">
    <property type="taxonomic scope" value="Eukaryota"/>
</dbReference>
<feature type="non-terminal residue" evidence="9">
    <location>
        <position position="1023"/>
    </location>
</feature>
<evidence type="ECO:0000256" key="2">
    <source>
        <dbReference type="ARBA" id="ARBA00022614"/>
    </source>
</evidence>
<evidence type="ECO:0000256" key="5">
    <source>
        <dbReference type="ARBA" id="ARBA00022821"/>
    </source>
</evidence>
<dbReference type="Gene3D" id="3.80.10.10">
    <property type="entry name" value="Ribonuclease Inhibitor"/>
    <property type="match status" value="2"/>
</dbReference>
<evidence type="ECO:0000256" key="6">
    <source>
        <dbReference type="ARBA" id="ARBA00023027"/>
    </source>
</evidence>
<dbReference type="InterPro" id="IPR011713">
    <property type="entry name" value="Leu-rich_rpt_3"/>
</dbReference>
<dbReference type="InterPro" id="IPR044974">
    <property type="entry name" value="Disease_R_plants"/>
</dbReference>
<dbReference type="PROSITE" id="PS50104">
    <property type="entry name" value="TIR"/>
    <property type="match status" value="1"/>
</dbReference>
<sequence>MASSSSSSAHIKRYHVFPSFHGPDVRRRFLSHLHKHFESKGIMAFKDQGIERGHTIGPELVQAIRESRVSIVVLSKNYASSSWCLDELVEILKCREDQGQAVMTVFYDVDPSHVRKQSDDFGIAFKKTCQGKTEEEKQRWSRALTDVANIAGEHCLTWDDEAEMIQKIATDVSKKLMNVTLSRDFEGMVGMEAHLRKLDSLLCLEWDQVKMIGVWGPAGIGKTTIARALYNQLSTHFPLRCFMGNLKGSFRSITSVDDYDSKLCLQNQLLSKILNQRDMRVRHLGAIKEWLKDQRVLIILDDVDDLEKLKVLAGEPSWFGFGSRIIVTTEDKKILKAHDINDIYHVDFPSKKEALEIFCQSAFKKSSPSDGFEELAKKVAKLCGNLPLGLRVVGSSLRGEAKAEWELQLSGLETCLDREIENVLRVGYDKLLTKHQSIFLHIACFFFNNEDVDHVTSMLDDSNLDVKNGLKILVEKSLVHISTDGKIVMHHLLQQLGRQEVLKQSKEPGKRQFLVEAQDVQSVLTNGTGTESVVGISFDMSKTAKYLFISRRAFEGMHNLKFLRVYMGEFNANVSLCTLGEGMEFLPHLRLLHWNSYPGTCLPPTFRPEFLMEINMPSSKLEKLWGGIQPLVNLKKVNLNFSFNLKEIPDLSRATNLKTLTFIQCTSLVKFPSSISNLYKLKTVRMWGCNKLQVVPTKTNSASRERYSSNLRNFPDITRNIQNLWVGGPTFGDRLFLQSSLNCIPYYPESVRKLDLNSNAMEWIPDYGMPQSTHPQWLDRFDVVGREVKRLTHVPETVRKLDLSGSGIERIPDYVSGLHRLRTLIIENCRKLISVEHLPSSLKSLHANNCVSLENVEFSTLLQDSDLIRELMFHNCLKLDDEATRVIINCRSAEYVCLPGKQVPAEFTHKAAANSITISPGDFYSGSSRFQACFLLSPVKDNAFVHVTCYLISKEGVLINQLNYMGQSPQARTQHLYILGGDLSHQQNRSPEVDVNTSEFLFEFTCSDNHKIMECGVRILEEQ</sequence>
<dbReference type="InterPro" id="IPR027417">
    <property type="entry name" value="P-loop_NTPase"/>
</dbReference>
<dbReference type="SUPFAM" id="SSF52058">
    <property type="entry name" value="L domain-like"/>
    <property type="match status" value="1"/>
</dbReference>
<reference evidence="9 10" key="1">
    <citation type="journal article" date="2013" name="Front. Plant Sci.">
        <title>The Reference Genome of the Halophytic Plant Eutrema salsugineum.</title>
        <authorList>
            <person name="Yang R."/>
            <person name="Jarvis D.E."/>
            <person name="Chen H."/>
            <person name="Beilstein M.A."/>
            <person name="Grimwood J."/>
            <person name="Jenkins J."/>
            <person name="Shu S."/>
            <person name="Prochnik S."/>
            <person name="Xin M."/>
            <person name="Ma C."/>
            <person name="Schmutz J."/>
            <person name="Wing R.A."/>
            <person name="Mitchell-Olds T."/>
            <person name="Schumaker K.S."/>
            <person name="Wang X."/>
        </authorList>
    </citation>
    <scope>NUCLEOTIDE SEQUENCE [LARGE SCALE GENOMIC DNA]</scope>
</reference>
<evidence type="ECO:0000313" key="10">
    <source>
        <dbReference type="Proteomes" id="UP000030689"/>
    </source>
</evidence>
<dbReference type="FunFam" id="3.40.50.300:FF:001002">
    <property type="entry name" value="Disease resistance protein (TIR-NBS-LRR class)"/>
    <property type="match status" value="1"/>
</dbReference>
<dbReference type="GO" id="GO:0006952">
    <property type="term" value="P:defense response"/>
    <property type="evidence" value="ECO:0007669"/>
    <property type="project" value="UniProtKB-KW"/>
</dbReference>
<dbReference type="Pfam" id="PF01582">
    <property type="entry name" value="TIR"/>
    <property type="match status" value="1"/>
</dbReference>
<evidence type="ECO:0000256" key="1">
    <source>
        <dbReference type="ARBA" id="ARBA00011982"/>
    </source>
</evidence>